<feature type="transmembrane region" description="Helical" evidence="6">
    <location>
        <begin position="313"/>
        <end position="335"/>
    </location>
</feature>
<dbReference type="SUPFAM" id="SSF103473">
    <property type="entry name" value="MFS general substrate transporter"/>
    <property type="match status" value="1"/>
</dbReference>
<proteinExistence type="predicted"/>
<evidence type="ECO:0000256" key="6">
    <source>
        <dbReference type="SAM" id="Phobius"/>
    </source>
</evidence>
<evidence type="ECO:0000256" key="1">
    <source>
        <dbReference type="ARBA" id="ARBA00004141"/>
    </source>
</evidence>
<feature type="transmembrane region" description="Helical" evidence="6">
    <location>
        <begin position="404"/>
        <end position="429"/>
    </location>
</feature>
<feature type="transmembrane region" description="Helical" evidence="6">
    <location>
        <begin position="373"/>
        <end position="398"/>
    </location>
</feature>
<dbReference type="Gene3D" id="1.20.1250.20">
    <property type="entry name" value="MFS general substrate transporter like domains"/>
    <property type="match status" value="1"/>
</dbReference>
<dbReference type="InterPro" id="IPR036259">
    <property type="entry name" value="MFS_trans_sf"/>
</dbReference>
<feature type="compositionally biased region" description="Low complexity" evidence="5">
    <location>
        <begin position="245"/>
        <end position="257"/>
    </location>
</feature>
<feature type="transmembrane region" description="Helical" evidence="6">
    <location>
        <begin position="347"/>
        <end position="366"/>
    </location>
</feature>
<evidence type="ECO:0000256" key="2">
    <source>
        <dbReference type="ARBA" id="ARBA00022692"/>
    </source>
</evidence>
<evidence type="ECO:0000256" key="5">
    <source>
        <dbReference type="SAM" id="MobiDB-lite"/>
    </source>
</evidence>
<keyword evidence="2 6" id="KW-0812">Transmembrane</keyword>
<dbReference type="PANTHER" id="PTHR23507:SF1">
    <property type="entry name" value="FI18259P1-RELATED"/>
    <property type="match status" value="1"/>
</dbReference>
<feature type="transmembrane region" description="Helical" evidence="6">
    <location>
        <begin position="19"/>
        <end position="37"/>
    </location>
</feature>
<feature type="transmembrane region" description="Helical" evidence="6">
    <location>
        <begin position="149"/>
        <end position="172"/>
    </location>
</feature>
<keyword evidence="3 6" id="KW-1133">Transmembrane helix</keyword>
<dbReference type="EMBL" id="ML996345">
    <property type="protein sequence ID" value="KAF2727237.1"/>
    <property type="molecule type" value="Genomic_DNA"/>
</dbReference>
<dbReference type="InterPro" id="IPR011701">
    <property type="entry name" value="MFS"/>
</dbReference>
<keyword evidence="4 6" id="KW-0472">Membrane</keyword>
<dbReference type="Pfam" id="PF07690">
    <property type="entry name" value="MFS_1"/>
    <property type="match status" value="1"/>
</dbReference>
<evidence type="ECO:0000256" key="3">
    <source>
        <dbReference type="ARBA" id="ARBA00022989"/>
    </source>
</evidence>
<name>A0A9P4QM17_9PLEO</name>
<comment type="caution">
    <text evidence="7">The sequence shown here is derived from an EMBL/GenBank/DDBJ whole genome shotgun (WGS) entry which is preliminary data.</text>
</comment>
<keyword evidence="8" id="KW-1185">Reference proteome</keyword>
<evidence type="ECO:0000313" key="8">
    <source>
        <dbReference type="Proteomes" id="UP000799444"/>
    </source>
</evidence>
<dbReference type="PANTHER" id="PTHR23507">
    <property type="entry name" value="ZGC:174356"/>
    <property type="match status" value="1"/>
</dbReference>
<dbReference type="Proteomes" id="UP000799444">
    <property type="component" value="Unassembled WGS sequence"/>
</dbReference>
<evidence type="ECO:0000256" key="4">
    <source>
        <dbReference type="ARBA" id="ARBA00023136"/>
    </source>
</evidence>
<dbReference type="GO" id="GO:0022857">
    <property type="term" value="F:transmembrane transporter activity"/>
    <property type="evidence" value="ECO:0007669"/>
    <property type="project" value="InterPro"/>
</dbReference>
<sequence length="459" mass="50580">MEEHDDMALSAGRRASRRYFICIFTLKFLVQLTSALIEIPAVQLFEAAVCRDYHQQWPLSSAADHDTSLDCKLAPIQDKLALVMGLKVTFDAVPGLITSLWYGSLANRRGRRFVMALAIVGSLLSWAWVCIICFSNHGPRVEFAWMGSLFYLIGGGSRLLLAMVFTTCVDVVPWDRSQVLFYLHAMTHFARMFGPPLAASLMQRRLQYPFVLALSSMLIQLILVAILPETLPVELQERSNRSRRSGQASDSSSMVSVTTPVPPALESVRAMLGHVGLVIAFAAFVVKRAAFSSENLSFQYASEKMGKRLYQTVWLRVMNTIGATIVLSTVLPLLGHFGPWKTPRKDLAAMRGSLLVAVTGFSILFLSRDFVTLCLGMATAGFAEGLEASLQALGSYIVGDPLNAMFFALVSMLDLVGEIIGGPLMAAAYRIRDASGRPAGFHFLISAVRWRRATIFARH</sequence>
<accession>A0A9P4QM17</accession>
<feature type="transmembrane region" description="Helical" evidence="6">
    <location>
        <begin position="114"/>
        <end position="137"/>
    </location>
</feature>
<feature type="transmembrane region" description="Helical" evidence="6">
    <location>
        <begin position="268"/>
        <end position="286"/>
    </location>
</feature>
<dbReference type="GO" id="GO:0016020">
    <property type="term" value="C:membrane"/>
    <property type="evidence" value="ECO:0007669"/>
    <property type="project" value="UniProtKB-SubCell"/>
</dbReference>
<feature type="region of interest" description="Disordered" evidence="5">
    <location>
        <begin position="238"/>
        <end position="257"/>
    </location>
</feature>
<dbReference type="AlphaFoldDB" id="A0A9P4QM17"/>
<feature type="transmembrane region" description="Helical" evidence="6">
    <location>
        <begin position="208"/>
        <end position="227"/>
    </location>
</feature>
<dbReference type="OrthoDB" id="194139at2759"/>
<organism evidence="7 8">
    <name type="scientific">Polyplosphaeria fusca</name>
    <dbReference type="NCBI Taxonomy" id="682080"/>
    <lineage>
        <taxon>Eukaryota</taxon>
        <taxon>Fungi</taxon>
        <taxon>Dikarya</taxon>
        <taxon>Ascomycota</taxon>
        <taxon>Pezizomycotina</taxon>
        <taxon>Dothideomycetes</taxon>
        <taxon>Pleosporomycetidae</taxon>
        <taxon>Pleosporales</taxon>
        <taxon>Tetraplosphaeriaceae</taxon>
        <taxon>Polyplosphaeria</taxon>
    </lineage>
</organism>
<protein>
    <submittedName>
        <fullName evidence="7">MFS general substrate transporter</fullName>
    </submittedName>
</protein>
<comment type="subcellular location">
    <subcellularLocation>
        <location evidence="1">Membrane</location>
        <topology evidence="1">Multi-pass membrane protein</topology>
    </subcellularLocation>
</comment>
<gene>
    <name evidence="7" type="ORF">EJ04DRAFT_141686</name>
</gene>
<evidence type="ECO:0000313" key="7">
    <source>
        <dbReference type="EMBL" id="KAF2727237.1"/>
    </source>
</evidence>
<reference evidence="7" key="1">
    <citation type="journal article" date="2020" name="Stud. Mycol.">
        <title>101 Dothideomycetes genomes: a test case for predicting lifestyles and emergence of pathogens.</title>
        <authorList>
            <person name="Haridas S."/>
            <person name="Albert R."/>
            <person name="Binder M."/>
            <person name="Bloem J."/>
            <person name="Labutti K."/>
            <person name="Salamov A."/>
            <person name="Andreopoulos B."/>
            <person name="Baker S."/>
            <person name="Barry K."/>
            <person name="Bills G."/>
            <person name="Bluhm B."/>
            <person name="Cannon C."/>
            <person name="Castanera R."/>
            <person name="Culley D."/>
            <person name="Daum C."/>
            <person name="Ezra D."/>
            <person name="Gonzalez J."/>
            <person name="Henrissat B."/>
            <person name="Kuo A."/>
            <person name="Liang C."/>
            <person name="Lipzen A."/>
            <person name="Lutzoni F."/>
            <person name="Magnuson J."/>
            <person name="Mondo S."/>
            <person name="Nolan M."/>
            <person name="Ohm R."/>
            <person name="Pangilinan J."/>
            <person name="Park H.-J."/>
            <person name="Ramirez L."/>
            <person name="Alfaro M."/>
            <person name="Sun H."/>
            <person name="Tritt A."/>
            <person name="Yoshinaga Y."/>
            <person name="Zwiers L.-H."/>
            <person name="Turgeon B."/>
            <person name="Goodwin S."/>
            <person name="Spatafora J."/>
            <person name="Crous P."/>
            <person name="Grigoriev I."/>
        </authorList>
    </citation>
    <scope>NUCLEOTIDE SEQUENCE</scope>
    <source>
        <strain evidence="7">CBS 125425</strain>
    </source>
</reference>